<dbReference type="SUPFAM" id="SSF53720">
    <property type="entry name" value="ALDH-like"/>
    <property type="match status" value="1"/>
</dbReference>
<dbReference type="PANTHER" id="PTHR43521:SF1">
    <property type="entry name" value="ALPHA-AMINOADIPIC SEMIALDEHYDE DEHYDROGENASE"/>
    <property type="match status" value="1"/>
</dbReference>
<comment type="similarity">
    <text evidence="1 7">Belongs to the aldehyde dehydrogenase family.</text>
</comment>
<evidence type="ECO:0000313" key="10">
    <source>
        <dbReference type="Proteomes" id="UP000477911"/>
    </source>
</evidence>
<dbReference type="CDD" id="cd07130">
    <property type="entry name" value="ALDH_F7_AASADH"/>
    <property type="match status" value="1"/>
</dbReference>
<dbReference type="GO" id="GO:0004029">
    <property type="term" value="F:aldehyde dehydrogenase (NAD+) activity"/>
    <property type="evidence" value="ECO:0007669"/>
    <property type="project" value="UniProtKB-EC"/>
</dbReference>
<dbReference type="EMBL" id="WUMU01000022">
    <property type="protein sequence ID" value="MXN19886.1"/>
    <property type="molecule type" value="Genomic_DNA"/>
</dbReference>
<proteinExistence type="inferred from homology"/>
<evidence type="ECO:0000259" key="8">
    <source>
        <dbReference type="Pfam" id="PF00171"/>
    </source>
</evidence>
<feature type="domain" description="Aldehyde dehydrogenase" evidence="8">
    <location>
        <begin position="29"/>
        <end position="485"/>
    </location>
</feature>
<dbReference type="RefSeq" id="WP_160896009.1">
    <property type="nucleotide sequence ID" value="NZ_WUMU01000022.1"/>
</dbReference>
<comment type="subunit">
    <text evidence="2">Homotetramer.</text>
</comment>
<feature type="active site" evidence="6">
    <location>
        <position position="261"/>
    </location>
</feature>
<dbReference type="InterPro" id="IPR016162">
    <property type="entry name" value="Ald_DH_N"/>
</dbReference>
<dbReference type="PANTHER" id="PTHR43521">
    <property type="entry name" value="ALPHA-AMINOADIPIC SEMIALDEHYDE DEHYDROGENASE"/>
    <property type="match status" value="1"/>
</dbReference>
<evidence type="ECO:0000256" key="2">
    <source>
        <dbReference type="ARBA" id="ARBA00011881"/>
    </source>
</evidence>
<evidence type="ECO:0000256" key="1">
    <source>
        <dbReference type="ARBA" id="ARBA00009986"/>
    </source>
</evidence>
<sequence>MLRKPLSAVTADTMEACSSAIALDVAGGMAVISPVTGETVATLAEHSVADTEAAIATAHAAFRTWRLVPAPRRGELVRLFAEELRKSKEDLGRMVSIEAGKSPSEGLGEVQEMIDICDFAVGLSRQLYGLTIATERPGHRMMETWHPLGVVGIITAFNFPCAPWCWNAALALVCGDPVIWKPSEKTPLTALACQAVLERAIARFGAEAPEGLSQVLVGGPAVGEALVESEKVALISATGSTRMGRIVGPKVAARFGKCILELGGNNAGIVCPSADLDMALRAIAFGAMGTAGQRCTTMRRLFVHEGIYDQIVPALKKAYASVSVGNPLETQALVGPLIDKAAFEGMQAALQEAASLGGSVHGGARETVGPDTSYYVKPALVEMPEQAGPVLRETFAPILYVMKYSDFDEVLELHNAVGGGLSSSIFTTDLREMETFLSARGSDCGIANVNIGTSGAEIGGAFGGEKETGGGRESGSDAWRAYMRRATNTINYSRELPLAQGVVFDID</sequence>
<evidence type="ECO:0000313" key="9">
    <source>
        <dbReference type="EMBL" id="MXN19886.1"/>
    </source>
</evidence>
<comment type="caution">
    <text evidence="9">The sequence shown here is derived from an EMBL/GenBank/DDBJ whole genome shotgun (WGS) entry which is preliminary data.</text>
</comment>
<accession>A0A6L7G911</accession>
<keyword evidence="3 7" id="KW-0560">Oxidoreductase</keyword>
<dbReference type="AlphaFoldDB" id="A0A6L7G911"/>
<dbReference type="Gene3D" id="3.40.309.10">
    <property type="entry name" value="Aldehyde Dehydrogenase, Chain A, domain 2"/>
    <property type="match status" value="1"/>
</dbReference>
<keyword evidence="4" id="KW-0520">NAD</keyword>
<dbReference type="InterPro" id="IPR029510">
    <property type="entry name" value="Ald_DH_CS_GLU"/>
</dbReference>
<evidence type="ECO:0000256" key="5">
    <source>
        <dbReference type="ARBA" id="ARBA00024226"/>
    </source>
</evidence>
<dbReference type="InterPro" id="IPR044638">
    <property type="entry name" value="ALDH7A1-like"/>
</dbReference>
<dbReference type="InterPro" id="IPR015590">
    <property type="entry name" value="Aldehyde_DH_dom"/>
</dbReference>
<organism evidence="9 10">
    <name type="scientific">Pseudooceanicola albus</name>
    <dbReference type="NCBI Taxonomy" id="2692189"/>
    <lineage>
        <taxon>Bacteria</taxon>
        <taxon>Pseudomonadati</taxon>
        <taxon>Pseudomonadota</taxon>
        <taxon>Alphaproteobacteria</taxon>
        <taxon>Rhodobacterales</taxon>
        <taxon>Paracoccaceae</taxon>
        <taxon>Pseudooceanicola</taxon>
    </lineage>
</organism>
<dbReference type="InterPro" id="IPR016163">
    <property type="entry name" value="Ald_DH_C"/>
</dbReference>
<dbReference type="Proteomes" id="UP000477911">
    <property type="component" value="Unassembled WGS sequence"/>
</dbReference>
<reference evidence="9 10" key="1">
    <citation type="submission" date="2019-12" db="EMBL/GenBank/DDBJ databases">
        <authorList>
            <person name="Li M."/>
        </authorList>
    </citation>
    <scope>NUCLEOTIDE SEQUENCE [LARGE SCALE GENOMIC DNA]</scope>
    <source>
        <strain evidence="9 10">GBMRC 2024</strain>
    </source>
</reference>
<dbReference type="Pfam" id="PF00171">
    <property type="entry name" value="Aldedh"/>
    <property type="match status" value="1"/>
</dbReference>
<dbReference type="InterPro" id="IPR016161">
    <property type="entry name" value="Ald_DH/histidinol_DH"/>
</dbReference>
<name>A0A6L7G911_9RHOB</name>
<protein>
    <recommendedName>
        <fullName evidence="5">aldehyde dehydrogenase (NAD(+))</fullName>
        <ecNumber evidence="5">1.2.1.3</ecNumber>
    </recommendedName>
</protein>
<dbReference type="EC" id="1.2.1.3" evidence="5"/>
<dbReference type="Gene3D" id="3.40.605.10">
    <property type="entry name" value="Aldehyde Dehydrogenase, Chain A, domain 1"/>
    <property type="match status" value="1"/>
</dbReference>
<dbReference type="PROSITE" id="PS00687">
    <property type="entry name" value="ALDEHYDE_DEHYDR_GLU"/>
    <property type="match status" value="1"/>
</dbReference>
<keyword evidence="10" id="KW-1185">Reference proteome</keyword>
<gene>
    <name evidence="9" type="ORF">GR170_18790</name>
</gene>
<evidence type="ECO:0000256" key="3">
    <source>
        <dbReference type="ARBA" id="ARBA00023002"/>
    </source>
</evidence>
<evidence type="ECO:0000256" key="4">
    <source>
        <dbReference type="ARBA" id="ARBA00023027"/>
    </source>
</evidence>
<evidence type="ECO:0000256" key="7">
    <source>
        <dbReference type="RuleBase" id="RU003345"/>
    </source>
</evidence>
<evidence type="ECO:0000256" key="6">
    <source>
        <dbReference type="PROSITE-ProRule" id="PRU10007"/>
    </source>
</evidence>
<dbReference type="FunFam" id="3.40.309.10:FF:000018">
    <property type="entry name" value="Alpha-aminoadipic semialdehyde dehydrogenase"/>
    <property type="match status" value="1"/>
</dbReference>